<sequence>MEGDTPPASVFRPLAAGETWDKEGATIEDKPDLRIRHVDPLLVGASKDPFAALIGGLYMG</sequence>
<evidence type="ECO:0000256" key="1">
    <source>
        <dbReference type="SAM" id="MobiDB-lite"/>
    </source>
</evidence>
<proteinExistence type="predicted"/>
<gene>
    <name evidence="2" type="ORF">M404DRAFT_993781</name>
</gene>
<dbReference type="AlphaFoldDB" id="A0A0C3JUJ3"/>
<dbReference type="HOGENOM" id="CLU_2942769_0_0_1"/>
<accession>A0A0C3JUJ3</accession>
<feature type="region of interest" description="Disordered" evidence="1">
    <location>
        <begin position="1"/>
        <end position="25"/>
    </location>
</feature>
<evidence type="ECO:0000313" key="2">
    <source>
        <dbReference type="EMBL" id="KIO12808.1"/>
    </source>
</evidence>
<dbReference type="InParanoid" id="A0A0C3JUJ3"/>
<reference evidence="2 3" key="1">
    <citation type="submission" date="2014-04" db="EMBL/GenBank/DDBJ databases">
        <authorList>
            <consortium name="DOE Joint Genome Institute"/>
            <person name="Kuo A."/>
            <person name="Kohler A."/>
            <person name="Costa M.D."/>
            <person name="Nagy L.G."/>
            <person name="Floudas D."/>
            <person name="Copeland A."/>
            <person name="Barry K.W."/>
            <person name="Cichocki N."/>
            <person name="Veneault-Fourrey C."/>
            <person name="LaButti K."/>
            <person name="Lindquist E.A."/>
            <person name="Lipzen A."/>
            <person name="Lundell T."/>
            <person name="Morin E."/>
            <person name="Murat C."/>
            <person name="Sun H."/>
            <person name="Tunlid A."/>
            <person name="Henrissat B."/>
            <person name="Grigoriev I.V."/>
            <person name="Hibbett D.S."/>
            <person name="Martin F."/>
            <person name="Nordberg H.P."/>
            <person name="Cantor M.N."/>
            <person name="Hua S.X."/>
        </authorList>
    </citation>
    <scope>NUCLEOTIDE SEQUENCE [LARGE SCALE GENOMIC DNA]</scope>
    <source>
        <strain evidence="2 3">Marx 270</strain>
    </source>
</reference>
<name>A0A0C3JUJ3_PISTI</name>
<protein>
    <submittedName>
        <fullName evidence="2">Uncharacterized protein</fullName>
    </submittedName>
</protein>
<organism evidence="2 3">
    <name type="scientific">Pisolithus tinctorius Marx 270</name>
    <dbReference type="NCBI Taxonomy" id="870435"/>
    <lineage>
        <taxon>Eukaryota</taxon>
        <taxon>Fungi</taxon>
        <taxon>Dikarya</taxon>
        <taxon>Basidiomycota</taxon>
        <taxon>Agaricomycotina</taxon>
        <taxon>Agaricomycetes</taxon>
        <taxon>Agaricomycetidae</taxon>
        <taxon>Boletales</taxon>
        <taxon>Sclerodermatineae</taxon>
        <taxon>Pisolithaceae</taxon>
        <taxon>Pisolithus</taxon>
    </lineage>
</organism>
<evidence type="ECO:0000313" key="3">
    <source>
        <dbReference type="Proteomes" id="UP000054217"/>
    </source>
</evidence>
<keyword evidence="3" id="KW-1185">Reference proteome</keyword>
<dbReference type="EMBL" id="KN831947">
    <property type="protein sequence ID" value="KIO12808.1"/>
    <property type="molecule type" value="Genomic_DNA"/>
</dbReference>
<dbReference type="Proteomes" id="UP000054217">
    <property type="component" value="Unassembled WGS sequence"/>
</dbReference>
<reference evidence="3" key="2">
    <citation type="submission" date="2015-01" db="EMBL/GenBank/DDBJ databases">
        <title>Evolutionary Origins and Diversification of the Mycorrhizal Mutualists.</title>
        <authorList>
            <consortium name="DOE Joint Genome Institute"/>
            <consortium name="Mycorrhizal Genomics Consortium"/>
            <person name="Kohler A."/>
            <person name="Kuo A."/>
            <person name="Nagy L.G."/>
            <person name="Floudas D."/>
            <person name="Copeland A."/>
            <person name="Barry K.W."/>
            <person name="Cichocki N."/>
            <person name="Veneault-Fourrey C."/>
            <person name="LaButti K."/>
            <person name="Lindquist E.A."/>
            <person name="Lipzen A."/>
            <person name="Lundell T."/>
            <person name="Morin E."/>
            <person name="Murat C."/>
            <person name="Riley R."/>
            <person name="Ohm R."/>
            <person name="Sun H."/>
            <person name="Tunlid A."/>
            <person name="Henrissat B."/>
            <person name="Grigoriev I.V."/>
            <person name="Hibbett D.S."/>
            <person name="Martin F."/>
        </authorList>
    </citation>
    <scope>NUCLEOTIDE SEQUENCE [LARGE SCALE GENOMIC DNA]</scope>
    <source>
        <strain evidence="3">Marx 270</strain>
    </source>
</reference>